<keyword evidence="2" id="KW-1185">Reference proteome</keyword>
<dbReference type="Proteomes" id="UP001202328">
    <property type="component" value="Unassembled WGS sequence"/>
</dbReference>
<accession>A0AAD4XIU8</accession>
<dbReference type="AlphaFoldDB" id="A0AAD4XIU8"/>
<reference evidence="1" key="1">
    <citation type="submission" date="2022-04" db="EMBL/GenBank/DDBJ databases">
        <title>A functionally conserved STORR gene fusion in Papaver species that diverged 16.8 million years ago.</title>
        <authorList>
            <person name="Catania T."/>
        </authorList>
    </citation>
    <scope>NUCLEOTIDE SEQUENCE</scope>
    <source>
        <strain evidence="1">S-188037</strain>
    </source>
</reference>
<gene>
    <name evidence="1" type="ORF">MKW98_026256</name>
</gene>
<feature type="non-terminal residue" evidence="1">
    <location>
        <position position="1"/>
    </location>
</feature>
<proteinExistence type="predicted"/>
<name>A0AAD4XIU8_9MAGN</name>
<comment type="caution">
    <text evidence="1">The sequence shown here is derived from an EMBL/GenBank/DDBJ whole genome shotgun (WGS) entry which is preliminary data.</text>
</comment>
<evidence type="ECO:0000313" key="2">
    <source>
        <dbReference type="Proteomes" id="UP001202328"/>
    </source>
</evidence>
<organism evidence="1 2">
    <name type="scientific">Papaver atlanticum</name>
    <dbReference type="NCBI Taxonomy" id="357466"/>
    <lineage>
        <taxon>Eukaryota</taxon>
        <taxon>Viridiplantae</taxon>
        <taxon>Streptophyta</taxon>
        <taxon>Embryophyta</taxon>
        <taxon>Tracheophyta</taxon>
        <taxon>Spermatophyta</taxon>
        <taxon>Magnoliopsida</taxon>
        <taxon>Ranunculales</taxon>
        <taxon>Papaveraceae</taxon>
        <taxon>Papaveroideae</taxon>
        <taxon>Papaver</taxon>
    </lineage>
</organism>
<protein>
    <submittedName>
        <fullName evidence="1">Uncharacterized protein</fullName>
    </submittedName>
</protein>
<evidence type="ECO:0000313" key="1">
    <source>
        <dbReference type="EMBL" id="KAI3916785.1"/>
    </source>
</evidence>
<sequence>MAGITNATGGIAGCSRDLQGLWNFAVGGGVGDEEKKWNCRWLVSFVKGMESWDMDNGENIVVAGKRKKEGLMWLKIICTSVRNLPVMSMSVCILTKLLK</sequence>
<dbReference type="EMBL" id="JAJJMB010009055">
    <property type="protein sequence ID" value="KAI3916785.1"/>
    <property type="molecule type" value="Genomic_DNA"/>
</dbReference>